<accession>X6LB29</accession>
<dbReference type="EMBL" id="ASPP01044531">
    <property type="protein sequence ID" value="ETN99232.1"/>
    <property type="molecule type" value="Genomic_DNA"/>
</dbReference>
<evidence type="ECO:0000313" key="3">
    <source>
        <dbReference type="Proteomes" id="UP000023152"/>
    </source>
</evidence>
<reference evidence="2 3" key="1">
    <citation type="journal article" date="2013" name="Curr. Biol.">
        <title>The Genome of the Foraminiferan Reticulomyxa filosa.</title>
        <authorList>
            <person name="Glockner G."/>
            <person name="Hulsmann N."/>
            <person name="Schleicher M."/>
            <person name="Noegel A.A."/>
            <person name="Eichinger L."/>
            <person name="Gallinger C."/>
            <person name="Pawlowski J."/>
            <person name="Sierra R."/>
            <person name="Euteneuer U."/>
            <person name="Pillet L."/>
            <person name="Moustafa A."/>
            <person name="Platzer M."/>
            <person name="Groth M."/>
            <person name="Szafranski K."/>
            <person name="Schliwa M."/>
        </authorList>
    </citation>
    <scope>NUCLEOTIDE SEQUENCE [LARGE SCALE GENOMIC DNA]</scope>
</reference>
<proteinExistence type="predicted"/>
<dbReference type="AlphaFoldDB" id="X6LB29"/>
<protein>
    <submittedName>
        <fullName evidence="2">Uncharacterized protein</fullName>
    </submittedName>
</protein>
<sequence>SVEDNGLCADVGLCKNSKSQFVLIVARYVGNVELLQLYVSLGAKFSIRANMFIRQWCAYHRQCTNRFIIILQMIFDIAMLCSFFYNIFFFLKYKQTKNKMDRLYDM</sequence>
<comment type="caution">
    <text evidence="2">The sequence shown here is derived from an EMBL/GenBank/DDBJ whole genome shotgun (WGS) entry which is preliminary data.</text>
</comment>
<keyword evidence="1" id="KW-1133">Transmembrane helix</keyword>
<dbReference type="Proteomes" id="UP000023152">
    <property type="component" value="Unassembled WGS sequence"/>
</dbReference>
<keyword evidence="1" id="KW-0812">Transmembrane</keyword>
<evidence type="ECO:0000256" key="1">
    <source>
        <dbReference type="SAM" id="Phobius"/>
    </source>
</evidence>
<keyword evidence="3" id="KW-1185">Reference proteome</keyword>
<evidence type="ECO:0000313" key="2">
    <source>
        <dbReference type="EMBL" id="ETN99232.1"/>
    </source>
</evidence>
<gene>
    <name evidence="2" type="ORF">RFI_38249</name>
</gene>
<organism evidence="2 3">
    <name type="scientific">Reticulomyxa filosa</name>
    <dbReference type="NCBI Taxonomy" id="46433"/>
    <lineage>
        <taxon>Eukaryota</taxon>
        <taxon>Sar</taxon>
        <taxon>Rhizaria</taxon>
        <taxon>Retaria</taxon>
        <taxon>Foraminifera</taxon>
        <taxon>Monothalamids</taxon>
        <taxon>Reticulomyxidae</taxon>
        <taxon>Reticulomyxa</taxon>
    </lineage>
</organism>
<feature type="non-terminal residue" evidence="2">
    <location>
        <position position="1"/>
    </location>
</feature>
<feature type="non-terminal residue" evidence="2">
    <location>
        <position position="106"/>
    </location>
</feature>
<keyword evidence="1" id="KW-0472">Membrane</keyword>
<name>X6LB29_RETFI</name>
<feature type="transmembrane region" description="Helical" evidence="1">
    <location>
        <begin position="67"/>
        <end position="91"/>
    </location>
</feature>